<dbReference type="InterPro" id="IPR040599">
    <property type="entry name" value="PilJ_C"/>
</dbReference>
<proteinExistence type="predicted"/>
<comment type="caution">
    <text evidence="2">The sequence shown here is derived from an EMBL/GenBank/DDBJ whole genome shotgun (WGS) entry which is preliminary data.</text>
</comment>
<organism evidence="2">
    <name type="scientific">bioreactor metagenome</name>
    <dbReference type="NCBI Taxonomy" id="1076179"/>
    <lineage>
        <taxon>unclassified sequences</taxon>
        <taxon>metagenomes</taxon>
        <taxon>ecological metagenomes</taxon>
    </lineage>
</organism>
<dbReference type="AlphaFoldDB" id="A0A645BQD9"/>
<sequence>MAEKRALLGAPNNSLGNDAIRTKLLSDLGGSWESLEPEVVDATQYQQGKKLYVQVYMSGVSSDFVPVVYTTQNSDRSGNQWATNLVYDDEAATWMECTQKHPYNDSRVGFYMTTLGNNEDGWEELKDTMETSPVWQPVDVPTEG</sequence>
<dbReference type="EMBL" id="VSSQ01021733">
    <property type="protein sequence ID" value="MPM67505.1"/>
    <property type="molecule type" value="Genomic_DNA"/>
</dbReference>
<evidence type="ECO:0000259" key="1">
    <source>
        <dbReference type="Pfam" id="PF18223"/>
    </source>
</evidence>
<gene>
    <name evidence="2" type="ORF">SDC9_114428</name>
</gene>
<dbReference type="Pfam" id="PF18223">
    <property type="entry name" value="PilJ_C"/>
    <property type="match status" value="1"/>
</dbReference>
<reference evidence="2" key="1">
    <citation type="submission" date="2019-08" db="EMBL/GenBank/DDBJ databases">
        <authorList>
            <person name="Kucharzyk K."/>
            <person name="Murdoch R.W."/>
            <person name="Higgins S."/>
            <person name="Loffler F."/>
        </authorList>
    </citation>
    <scope>NUCLEOTIDE SEQUENCE</scope>
</reference>
<accession>A0A645BQD9</accession>
<evidence type="ECO:0000313" key="2">
    <source>
        <dbReference type="EMBL" id="MPM67505.1"/>
    </source>
</evidence>
<dbReference type="Gene3D" id="3.30.1690.20">
    <property type="match status" value="1"/>
</dbReference>
<name>A0A645BQD9_9ZZZZ</name>
<feature type="domain" description="Pilin PilJ C-terminal" evidence="1">
    <location>
        <begin position="11"/>
        <end position="100"/>
    </location>
</feature>
<protein>
    <recommendedName>
        <fullName evidence="1">Pilin PilJ C-terminal domain-containing protein</fullName>
    </recommendedName>
</protein>